<evidence type="ECO:0000313" key="7">
    <source>
        <dbReference type="EMBL" id="QDM46365.1"/>
    </source>
</evidence>
<keyword evidence="9" id="KW-1185">Reference proteome</keyword>
<organism evidence="7 8">
    <name type="scientific">Paenibacillus thiaminolyticus</name>
    <name type="common">Bacillus thiaminolyticus</name>
    <dbReference type="NCBI Taxonomy" id="49283"/>
    <lineage>
        <taxon>Bacteria</taxon>
        <taxon>Bacillati</taxon>
        <taxon>Bacillota</taxon>
        <taxon>Bacilli</taxon>
        <taxon>Bacillales</taxon>
        <taxon>Paenibacillaceae</taxon>
        <taxon>Paenibacillus</taxon>
    </lineage>
</organism>
<dbReference type="Pfam" id="PF00355">
    <property type="entry name" value="Rieske"/>
    <property type="match status" value="1"/>
</dbReference>
<evidence type="ECO:0000313" key="9">
    <source>
        <dbReference type="Proteomes" id="UP001209276"/>
    </source>
</evidence>
<dbReference type="Gene3D" id="2.102.10.10">
    <property type="entry name" value="Rieske [2Fe-2S] iron-sulphur domain"/>
    <property type="match status" value="1"/>
</dbReference>
<dbReference type="AlphaFoldDB" id="A0AAP9DYQ4"/>
<evidence type="ECO:0000256" key="1">
    <source>
        <dbReference type="ARBA" id="ARBA00022714"/>
    </source>
</evidence>
<evidence type="ECO:0000256" key="3">
    <source>
        <dbReference type="ARBA" id="ARBA00023004"/>
    </source>
</evidence>
<feature type="domain" description="Rieske" evidence="5">
    <location>
        <begin position="4"/>
        <end position="114"/>
    </location>
</feature>
<dbReference type="GO" id="GO:0046872">
    <property type="term" value="F:metal ion binding"/>
    <property type="evidence" value="ECO:0007669"/>
    <property type="project" value="UniProtKB-KW"/>
</dbReference>
<dbReference type="GO" id="GO:0016705">
    <property type="term" value="F:oxidoreductase activity, acting on paired donors, with incorporation or reduction of molecular oxygen"/>
    <property type="evidence" value="ECO:0007669"/>
    <property type="project" value="UniProtKB-ARBA"/>
</dbReference>
<sequence length="118" mass="13079">MAVHVVLDAADVPEGGHVVVQVEGREIGIFRIDGEFYALHNYCPHQGAPMCAGLVSGTNLPSGVYEYEYSRKGEILRCPWHGWEFDIKTGKSLFSDRTRVKKYELEIANGKIGVVLGK</sequence>
<reference evidence="7 8" key="1">
    <citation type="submission" date="2019-07" db="EMBL/GenBank/DDBJ databases">
        <title>Paenibacillus thiaminolyticus NRRL B-4156.</title>
        <authorList>
            <person name="Hehnly C."/>
            <person name="Zhang L."/>
        </authorList>
    </citation>
    <scope>NUCLEOTIDE SEQUENCE [LARGE SCALE GENOMIC DNA]</scope>
    <source>
        <strain evidence="7 8">NRRL B-4156</strain>
    </source>
</reference>
<proteinExistence type="predicted"/>
<evidence type="ECO:0000259" key="5">
    <source>
        <dbReference type="PROSITE" id="PS51296"/>
    </source>
</evidence>
<dbReference type="GO" id="GO:0004497">
    <property type="term" value="F:monooxygenase activity"/>
    <property type="evidence" value="ECO:0007669"/>
    <property type="project" value="UniProtKB-ARBA"/>
</dbReference>
<dbReference type="EMBL" id="CP041405">
    <property type="protein sequence ID" value="QDM46365.1"/>
    <property type="molecule type" value="Genomic_DNA"/>
</dbReference>
<accession>A0AAP9DYQ4</accession>
<dbReference type="InterPro" id="IPR017941">
    <property type="entry name" value="Rieske_2Fe-2S"/>
</dbReference>
<dbReference type="EMBL" id="JAMDMM010000061">
    <property type="protein sequence ID" value="MCY9610625.1"/>
    <property type="molecule type" value="Genomic_DNA"/>
</dbReference>
<evidence type="ECO:0000256" key="4">
    <source>
        <dbReference type="ARBA" id="ARBA00023014"/>
    </source>
</evidence>
<dbReference type="PROSITE" id="PS51296">
    <property type="entry name" value="RIESKE"/>
    <property type="match status" value="1"/>
</dbReference>
<dbReference type="PANTHER" id="PTHR21496:SF23">
    <property type="entry name" value="3-PHENYLPROPIONATE_CINNAMIC ACID DIOXYGENASE FERREDOXIN SUBUNIT"/>
    <property type="match status" value="1"/>
</dbReference>
<dbReference type="SUPFAM" id="SSF50022">
    <property type="entry name" value="ISP domain"/>
    <property type="match status" value="1"/>
</dbReference>
<keyword evidence="2" id="KW-0479">Metal-binding</keyword>
<keyword evidence="4" id="KW-0411">Iron-sulfur</keyword>
<protein>
    <submittedName>
        <fullName evidence="7">Rieske (2Fe-2S) protein</fullName>
    </submittedName>
</protein>
<dbReference type="PANTHER" id="PTHR21496">
    <property type="entry name" value="FERREDOXIN-RELATED"/>
    <property type="match status" value="1"/>
</dbReference>
<evidence type="ECO:0000313" key="8">
    <source>
        <dbReference type="Proteomes" id="UP000315377"/>
    </source>
</evidence>
<dbReference type="GeneID" id="76999236"/>
<evidence type="ECO:0000313" key="6">
    <source>
        <dbReference type="EMBL" id="MCY9610625.1"/>
    </source>
</evidence>
<evidence type="ECO:0000256" key="2">
    <source>
        <dbReference type="ARBA" id="ARBA00022723"/>
    </source>
</evidence>
<dbReference type="Proteomes" id="UP000315377">
    <property type="component" value="Chromosome"/>
</dbReference>
<keyword evidence="1" id="KW-0001">2Fe-2S</keyword>
<keyword evidence="3" id="KW-0408">Iron</keyword>
<dbReference type="RefSeq" id="WP_087441551.1">
    <property type="nucleotide sequence ID" value="NZ_CABMNB010000021.1"/>
</dbReference>
<dbReference type="GO" id="GO:0051537">
    <property type="term" value="F:2 iron, 2 sulfur cluster binding"/>
    <property type="evidence" value="ECO:0007669"/>
    <property type="project" value="UniProtKB-KW"/>
</dbReference>
<reference evidence="6 9" key="2">
    <citation type="submission" date="2022-05" db="EMBL/GenBank/DDBJ databases">
        <title>Genome Sequencing of Bee-Associated Microbes.</title>
        <authorList>
            <person name="Dunlap C."/>
        </authorList>
    </citation>
    <scope>NUCLEOTIDE SEQUENCE [LARGE SCALE GENOMIC DNA]</scope>
    <source>
        <strain evidence="6 9">NRRL B-14613</strain>
    </source>
</reference>
<dbReference type="InterPro" id="IPR036922">
    <property type="entry name" value="Rieske_2Fe-2S_sf"/>
</dbReference>
<name>A0AAP9DYQ4_PANTH</name>
<dbReference type="Proteomes" id="UP001209276">
    <property type="component" value="Unassembled WGS sequence"/>
</dbReference>
<gene>
    <name evidence="7" type="ORF">FLT43_25080</name>
    <name evidence="6" type="ORF">M5W83_26095</name>
</gene>